<comment type="caution">
    <text evidence="3">The sequence shown here is derived from an EMBL/GenBank/DDBJ whole genome shotgun (WGS) entry which is preliminary data.</text>
</comment>
<dbReference type="EMBL" id="AZGO01000012">
    <property type="protein sequence ID" value="KRM37724.1"/>
    <property type="molecule type" value="Genomic_DNA"/>
</dbReference>
<evidence type="ECO:0000313" key="4">
    <source>
        <dbReference type="Proteomes" id="UP000051085"/>
    </source>
</evidence>
<evidence type="ECO:0000256" key="2">
    <source>
        <dbReference type="SAM" id="MobiDB-lite"/>
    </source>
</evidence>
<reference evidence="3 4" key="1">
    <citation type="journal article" date="2015" name="Genome Announc.">
        <title>Expanding the biotechnology potential of lactobacilli through comparative genomics of 213 strains and associated genera.</title>
        <authorList>
            <person name="Sun Z."/>
            <person name="Harris H.M."/>
            <person name="McCann A."/>
            <person name="Guo C."/>
            <person name="Argimon S."/>
            <person name="Zhang W."/>
            <person name="Yang X."/>
            <person name="Jeffery I.B."/>
            <person name="Cooney J.C."/>
            <person name="Kagawa T.F."/>
            <person name="Liu W."/>
            <person name="Song Y."/>
            <person name="Salvetti E."/>
            <person name="Wrobel A."/>
            <person name="Rasinkangas P."/>
            <person name="Parkhill J."/>
            <person name="Rea M.C."/>
            <person name="O'Sullivan O."/>
            <person name="Ritari J."/>
            <person name="Douillard F.P."/>
            <person name="Paul Ross R."/>
            <person name="Yang R."/>
            <person name="Briner A.E."/>
            <person name="Felis G.E."/>
            <person name="de Vos W.M."/>
            <person name="Barrangou R."/>
            <person name="Klaenhammer T.R."/>
            <person name="Caufield P.W."/>
            <person name="Cui Y."/>
            <person name="Zhang H."/>
            <person name="O'Toole P.W."/>
        </authorList>
    </citation>
    <scope>NUCLEOTIDE SEQUENCE [LARGE SCALE GENOMIC DNA]</scope>
    <source>
        <strain evidence="3 4">DSM 8475</strain>
    </source>
</reference>
<dbReference type="AlphaFoldDB" id="A0A922TNZ0"/>
<dbReference type="RefSeq" id="WP_057805931.1">
    <property type="nucleotide sequence ID" value="NZ_AZGO01000012.1"/>
</dbReference>
<gene>
    <name evidence="3" type="ORF">FD34_GL001001</name>
</gene>
<sequence>MEIYDYRQELIDLLENTGSDPRSLHQTLRSLTTVVNILNHYNSRSGDAHRSHHEKTGHQRYQTHQRTEHPLSPAARRTLHSLLTGPSDQPKKPTRTKTTPKVSAAPAPEAPKQISAEERLAADNLYLVHRKLSGAEINHHYYSEAILHQLHFPLEDGDVVELDPHQLVRGLPSIRRVTSDHLDDYTPTKIKVIEYAELRPVPGSDVLQIANTMKGDSILDQAPANTIVVDPFKYPGRDLKAGMVIDFAYFDHGNGLKDASAGSIRWIHEKQDYDTTRQPAKPKTAKKVVNTKHDYEKKLDYDLKQRTVLVITGVRDKVQGLKPVIAKHHGVFHGLDASAEEKVSSSKIKREIRDADFVIVCIDAIHHRISQLANHHAKRYEKPLAIANVTSNTAVERAVARALNGDPAYAASSEKLG</sequence>
<proteinExistence type="inferred from homology"/>
<evidence type="ECO:0000313" key="3">
    <source>
        <dbReference type="EMBL" id="KRM37724.1"/>
    </source>
</evidence>
<feature type="compositionally biased region" description="Basic and acidic residues" evidence="2">
    <location>
        <begin position="46"/>
        <end position="57"/>
    </location>
</feature>
<dbReference type="Pfam" id="PF10087">
    <property type="entry name" value="DUF2325"/>
    <property type="match status" value="1"/>
</dbReference>
<protein>
    <recommendedName>
        <fullName evidence="5">DUF2325 domain-containing protein</fullName>
    </recommendedName>
</protein>
<dbReference type="InterPro" id="IPR016772">
    <property type="entry name" value="UCP020408"/>
</dbReference>
<evidence type="ECO:0000256" key="1">
    <source>
        <dbReference type="ARBA" id="ARBA00007189"/>
    </source>
</evidence>
<evidence type="ECO:0008006" key="5">
    <source>
        <dbReference type="Google" id="ProtNLM"/>
    </source>
</evidence>
<comment type="similarity">
    <text evidence="1">Belongs to the UPF0751 family.</text>
</comment>
<name>A0A922TNZ0_9LACO</name>
<dbReference type="Proteomes" id="UP000051085">
    <property type="component" value="Unassembled WGS sequence"/>
</dbReference>
<feature type="region of interest" description="Disordered" evidence="2">
    <location>
        <begin position="43"/>
        <end position="115"/>
    </location>
</feature>
<accession>A0A922TNZ0</accession>
<organism evidence="3 4">
    <name type="scientific">Limosilactobacillus pontis DSM 8475</name>
    <dbReference type="NCBI Taxonomy" id="1423794"/>
    <lineage>
        <taxon>Bacteria</taxon>
        <taxon>Bacillati</taxon>
        <taxon>Bacillota</taxon>
        <taxon>Bacilli</taxon>
        <taxon>Lactobacillales</taxon>
        <taxon>Lactobacillaceae</taxon>
        <taxon>Limosilactobacillus</taxon>
    </lineage>
</organism>
<dbReference type="GeneID" id="87979426"/>